<dbReference type="EMBL" id="KN822031">
    <property type="protein sequence ID" value="KIM63901.1"/>
    <property type="molecule type" value="Genomic_DNA"/>
</dbReference>
<feature type="compositionally biased region" description="Basic and acidic residues" evidence="1">
    <location>
        <begin position="1"/>
        <end position="18"/>
    </location>
</feature>
<sequence length="247" mass="27330">LHAAGHRSDQGTHRKEMAESVSSSTHMKSTYEDNLTIKTWIEAVYYAGGPETQLSVSDDENMTTLTHQPIGHQSIPSSACEPHFDIHVSPDGRTWVSDLHLAPYEDSDESESSSASSDDDAQYISIPSDSPWYRPPESPGSASDSSQDPDVGTFPDSCSPDVRQVISQQELLLALFHAELRRVIPRDDQSEYDLDWLEEVDPEVVLSPMEVYQGLCWDAAVSDHYATSQMIRPLPDVPVGFGDHDAL</sequence>
<evidence type="ECO:0000313" key="2">
    <source>
        <dbReference type="EMBL" id="KIM63901.1"/>
    </source>
</evidence>
<dbReference type="HOGENOM" id="CLU_1054115_0_0_1"/>
<feature type="compositionally biased region" description="Acidic residues" evidence="1">
    <location>
        <begin position="105"/>
        <end position="121"/>
    </location>
</feature>
<dbReference type="OrthoDB" id="2660897at2759"/>
<accession>A0A0C3E7A4</accession>
<reference evidence="2 3" key="1">
    <citation type="submission" date="2014-04" db="EMBL/GenBank/DDBJ databases">
        <authorList>
            <consortium name="DOE Joint Genome Institute"/>
            <person name="Kuo A."/>
            <person name="Kohler A."/>
            <person name="Nagy L.G."/>
            <person name="Floudas D."/>
            <person name="Copeland A."/>
            <person name="Barry K.W."/>
            <person name="Cichocki N."/>
            <person name="Veneault-Fourrey C."/>
            <person name="LaButti K."/>
            <person name="Lindquist E.A."/>
            <person name="Lipzen A."/>
            <person name="Lundell T."/>
            <person name="Morin E."/>
            <person name="Murat C."/>
            <person name="Sun H."/>
            <person name="Tunlid A."/>
            <person name="Henrissat B."/>
            <person name="Grigoriev I.V."/>
            <person name="Hibbett D.S."/>
            <person name="Martin F."/>
            <person name="Nordberg H.P."/>
            <person name="Cantor M.N."/>
            <person name="Hua S.X."/>
        </authorList>
    </citation>
    <scope>NUCLEOTIDE SEQUENCE [LARGE SCALE GENOMIC DNA]</scope>
    <source>
        <strain evidence="2 3">Foug A</strain>
    </source>
</reference>
<name>A0A0C3E7A4_9AGAM</name>
<evidence type="ECO:0000256" key="1">
    <source>
        <dbReference type="SAM" id="MobiDB-lite"/>
    </source>
</evidence>
<protein>
    <submittedName>
        <fullName evidence="2">Uncharacterized protein</fullName>
    </submittedName>
</protein>
<proteinExistence type="predicted"/>
<feature type="region of interest" description="Disordered" evidence="1">
    <location>
        <begin position="1"/>
        <end position="28"/>
    </location>
</feature>
<feature type="region of interest" description="Disordered" evidence="1">
    <location>
        <begin position="104"/>
        <end position="160"/>
    </location>
</feature>
<dbReference type="Proteomes" id="UP000053989">
    <property type="component" value="Unassembled WGS sequence"/>
</dbReference>
<reference evidence="3" key="2">
    <citation type="submission" date="2015-01" db="EMBL/GenBank/DDBJ databases">
        <title>Evolutionary Origins and Diversification of the Mycorrhizal Mutualists.</title>
        <authorList>
            <consortium name="DOE Joint Genome Institute"/>
            <consortium name="Mycorrhizal Genomics Consortium"/>
            <person name="Kohler A."/>
            <person name="Kuo A."/>
            <person name="Nagy L.G."/>
            <person name="Floudas D."/>
            <person name="Copeland A."/>
            <person name="Barry K.W."/>
            <person name="Cichocki N."/>
            <person name="Veneault-Fourrey C."/>
            <person name="LaButti K."/>
            <person name="Lindquist E.A."/>
            <person name="Lipzen A."/>
            <person name="Lundell T."/>
            <person name="Morin E."/>
            <person name="Murat C."/>
            <person name="Riley R."/>
            <person name="Ohm R."/>
            <person name="Sun H."/>
            <person name="Tunlid A."/>
            <person name="Henrissat B."/>
            <person name="Grigoriev I.V."/>
            <person name="Hibbett D.S."/>
            <person name="Martin F."/>
        </authorList>
    </citation>
    <scope>NUCLEOTIDE SEQUENCE [LARGE SCALE GENOMIC DNA]</scope>
    <source>
        <strain evidence="3">Foug A</strain>
    </source>
</reference>
<gene>
    <name evidence="2" type="ORF">SCLCIDRAFT_116184</name>
</gene>
<feature type="non-terminal residue" evidence="2">
    <location>
        <position position="1"/>
    </location>
</feature>
<dbReference type="InParanoid" id="A0A0C3E7A4"/>
<evidence type="ECO:0000313" key="3">
    <source>
        <dbReference type="Proteomes" id="UP000053989"/>
    </source>
</evidence>
<dbReference type="AlphaFoldDB" id="A0A0C3E7A4"/>
<keyword evidence="3" id="KW-1185">Reference proteome</keyword>
<organism evidence="2 3">
    <name type="scientific">Scleroderma citrinum Foug A</name>
    <dbReference type="NCBI Taxonomy" id="1036808"/>
    <lineage>
        <taxon>Eukaryota</taxon>
        <taxon>Fungi</taxon>
        <taxon>Dikarya</taxon>
        <taxon>Basidiomycota</taxon>
        <taxon>Agaricomycotina</taxon>
        <taxon>Agaricomycetes</taxon>
        <taxon>Agaricomycetidae</taxon>
        <taxon>Boletales</taxon>
        <taxon>Sclerodermatineae</taxon>
        <taxon>Sclerodermataceae</taxon>
        <taxon>Scleroderma</taxon>
    </lineage>
</organism>